<evidence type="ECO:0000259" key="1">
    <source>
        <dbReference type="SMART" id="SM00507"/>
    </source>
</evidence>
<organism evidence="2">
    <name type="scientific">marine sediment metagenome</name>
    <dbReference type="NCBI Taxonomy" id="412755"/>
    <lineage>
        <taxon>unclassified sequences</taxon>
        <taxon>metagenomes</taxon>
        <taxon>ecological metagenomes</taxon>
    </lineage>
</organism>
<name>X1HHH3_9ZZZZ</name>
<feature type="non-terminal residue" evidence="2">
    <location>
        <position position="270"/>
    </location>
</feature>
<gene>
    <name evidence="2" type="ORF">S03H2_43258</name>
</gene>
<dbReference type="CDD" id="cd00085">
    <property type="entry name" value="HNHc"/>
    <property type="match status" value="1"/>
</dbReference>
<sequence>CVFARLWGGKYICSIKKSTEKHKQSIRPYQVEKDNDPCEYFIKRHKFCAESYGKKAILYYPQKLGVEIIGYKDIKDKVEQIKQKLKLKFPPEYYTQTYYHWTFSTSRDLALQRNELLNNGRYVCGHCKKVCKYDDDIEVHHIIERTFYGSDSPANLIVLCKVCHDIETLKLLVKISNRKNKEITQKEIFKKIIRTNYLLWSKRLKKIIELKETIKKYPKWFSQYYKNGIINYGHPDLKTLEIEKKIKFWKKQVDLLKESEPIERELEKEL</sequence>
<proteinExistence type="predicted"/>
<feature type="non-terminal residue" evidence="2">
    <location>
        <position position="1"/>
    </location>
</feature>
<comment type="caution">
    <text evidence="2">The sequence shown here is derived from an EMBL/GenBank/DDBJ whole genome shotgun (WGS) entry which is preliminary data.</text>
</comment>
<reference evidence="2" key="1">
    <citation type="journal article" date="2014" name="Front. Microbiol.">
        <title>High frequency of phylogenetically diverse reductive dehalogenase-homologous genes in deep subseafloor sedimentary metagenomes.</title>
        <authorList>
            <person name="Kawai M."/>
            <person name="Futagami T."/>
            <person name="Toyoda A."/>
            <person name="Takaki Y."/>
            <person name="Nishi S."/>
            <person name="Hori S."/>
            <person name="Arai W."/>
            <person name="Tsubouchi T."/>
            <person name="Morono Y."/>
            <person name="Uchiyama I."/>
            <person name="Ito T."/>
            <person name="Fujiyama A."/>
            <person name="Inagaki F."/>
            <person name="Takami H."/>
        </authorList>
    </citation>
    <scope>NUCLEOTIDE SEQUENCE</scope>
    <source>
        <strain evidence="2">Expedition CK06-06</strain>
    </source>
</reference>
<dbReference type="GO" id="GO:0003676">
    <property type="term" value="F:nucleic acid binding"/>
    <property type="evidence" value="ECO:0007669"/>
    <property type="project" value="InterPro"/>
</dbReference>
<evidence type="ECO:0000313" key="2">
    <source>
        <dbReference type="EMBL" id="GAH68917.1"/>
    </source>
</evidence>
<protein>
    <recommendedName>
        <fullName evidence="1">HNH nuclease domain-containing protein</fullName>
    </recommendedName>
</protein>
<dbReference type="SMART" id="SM00507">
    <property type="entry name" value="HNHc"/>
    <property type="match status" value="1"/>
</dbReference>
<feature type="domain" description="HNH nuclease" evidence="1">
    <location>
        <begin position="111"/>
        <end position="165"/>
    </location>
</feature>
<accession>X1HHH3</accession>
<dbReference type="GO" id="GO:0008270">
    <property type="term" value="F:zinc ion binding"/>
    <property type="evidence" value="ECO:0007669"/>
    <property type="project" value="InterPro"/>
</dbReference>
<dbReference type="InterPro" id="IPR003615">
    <property type="entry name" value="HNH_nuc"/>
</dbReference>
<dbReference type="Pfam" id="PF01844">
    <property type="entry name" value="HNH"/>
    <property type="match status" value="1"/>
</dbReference>
<dbReference type="GO" id="GO:0004519">
    <property type="term" value="F:endonuclease activity"/>
    <property type="evidence" value="ECO:0007669"/>
    <property type="project" value="InterPro"/>
</dbReference>
<dbReference type="AlphaFoldDB" id="X1HHH3"/>
<dbReference type="Gene3D" id="1.10.30.50">
    <property type="match status" value="1"/>
</dbReference>
<dbReference type="InterPro" id="IPR002711">
    <property type="entry name" value="HNH"/>
</dbReference>
<dbReference type="EMBL" id="BARU01026967">
    <property type="protein sequence ID" value="GAH68917.1"/>
    <property type="molecule type" value="Genomic_DNA"/>
</dbReference>